<evidence type="ECO:0000256" key="1">
    <source>
        <dbReference type="ARBA" id="ARBA00008129"/>
    </source>
</evidence>
<dbReference type="EMBL" id="PDND01000041">
    <property type="protein sequence ID" value="PGH34398.1"/>
    <property type="molecule type" value="Genomic_DNA"/>
</dbReference>
<comment type="similarity">
    <text evidence="1">Belongs to the carbon-nitrogen hydrolase superfamily. Nitrilase family.</text>
</comment>
<evidence type="ECO:0000313" key="3">
    <source>
        <dbReference type="EMBL" id="PGH34398.1"/>
    </source>
</evidence>
<dbReference type="PANTHER" id="PTHR46044:SF1">
    <property type="entry name" value="CN HYDROLASE DOMAIN-CONTAINING PROTEIN"/>
    <property type="match status" value="1"/>
</dbReference>
<gene>
    <name evidence="3" type="ORF">GX50_02765</name>
</gene>
<dbReference type="PANTHER" id="PTHR46044">
    <property type="entry name" value="NITRILASE"/>
    <property type="match status" value="1"/>
</dbReference>
<dbReference type="InterPro" id="IPR044149">
    <property type="entry name" value="Nitrilases_CHs"/>
</dbReference>
<dbReference type="VEuPathDB" id="FungiDB:EMCG_04353"/>
<feature type="domain" description="CN hydrolase" evidence="2">
    <location>
        <begin position="20"/>
        <end position="297"/>
    </location>
</feature>
<dbReference type="InterPro" id="IPR036526">
    <property type="entry name" value="C-N_Hydrolase_sf"/>
</dbReference>
<dbReference type="CDD" id="cd07564">
    <property type="entry name" value="nitrilases_CHs"/>
    <property type="match status" value="1"/>
</dbReference>
<organism evidence="3 4">
    <name type="scientific">[Emmonsia] crescens</name>
    <dbReference type="NCBI Taxonomy" id="73230"/>
    <lineage>
        <taxon>Eukaryota</taxon>
        <taxon>Fungi</taxon>
        <taxon>Dikarya</taxon>
        <taxon>Ascomycota</taxon>
        <taxon>Pezizomycotina</taxon>
        <taxon>Eurotiomycetes</taxon>
        <taxon>Eurotiomycetidae</taxon>
        <taxon>Onygenales</taxon>
        <taxon>Ajellomycetaceae</taxon>
        <taxon>Emergomyces</taxon>
    </lineage>
</organism>
<dbReference type="Pfam" id="PF00795">
    <property type="entry name" value="CN_hydrolase"/>
    <property type="match status" value="1"/>
</dbReference>
<dbReference type="Gene3D" id="3.60.110.10">
    <property type="entry name" value="Carbon-nitrogen hydrolase"/>
    <property type="match status" value="1"/>
</dbReference>
<dbReference type="Proteomes" id="UP000226031">
    <property type="component" value="Unassembled WGS sequence"/>
</dbReference>
<protein>
    <recommendedName>
        <fullName evidence="2">CN hydrolase domain-containing protein</fullName>
    </recommendedName>
</protein>
<proteinExistence type="inferred from homology"/>
<sequence length="338" mass="36939">MPLLCRAEDASIALDLKKTITIAAVQAAPVFLDRAATTEKVCRLIREAGEKGADVIGFPEGFIPCFPSWVELLPLVSEPALSLYREFIHEAVEVPGPEVSAIQEACRDASIYAVVGINEKRTGTLFNTQLMFGRNGELLHKHQKYVPTIGERLIHAPRTTGSKASVQTDFGCLSTLICGENGNPLAMYSLSLDYPIVHVASWPAHFGPRITPYDMQRNILTKTGGLASSLSCFAINSVAVVSDEAIEAYGVDEAGREFLRKHQEKTGRATILGPNGSIIAGPFEEAQEGILYADVSANNLVIPKYITDYAGHYNRPELFAHHFAKYFEKGQRNETAQS</sequence>
<dbReference type="AlphaFoldDB" id="A0A2B7ZMK0"/>
<dbReference type="STRING" id="73230.A0A2B7ZMK0"/>
<dbReference type="SUPFAM" id="SSF56317">
    <property type="entry name" value="Carbon-nitrogen hydrolase"/>
    <property type="match status" value="1"/>
</dbReference>
<dbReference type="InterPro" id="IPR003010">
    <property type="entry name" value="C-N_Hydrolase"/>
</dbReference>
<dbReference type="PROSITE" id="PS50263">
    <property type="entry name" value="CN_HYDROLASE"/>
    <property type="match status" value="1"/>
</dbReference>
<evidence type="ECO:0000313" key="4">
    <source>
        <dbReference type="Proteomes" id="UP000226031"/>
    </source>
</evidence>
<dbReference type="GO" id="GO:0003824">
    <property type="term" value="F:catalytic activity"/>
    <property type="evidence" value="ECO:0007669"/>
    <property type="project" value="InterPro"/>
</dbReference>
<reference evidence="3 4" key="1">
    <citation type="submission" date="2017-10" db="EMBL/GenBank/DDBJ databases">
        <title>Comparative genomics in systemic dimorphic fungi from Ajellomycetaceae.</title>
        <authorList>
            <person name="Munoz J.F."/>
            <person name="Mcewen J.G."/>
            <person name="Clay O.K."/>
            <person name="Cuomo C.A."/>
        </authorList>
    </citation>
    <scope>NUCLEOTIDE SEQUENCE [LARGE SCALE GENOMIC DNA]</scope>
    <source>
        <strain evidence="3 4">UAMH4076</strain>
    </source>
</reference>
<comment type="caution">
    <text evidence="3">The sequence shown here is derived from an EMBL/GenBank/DDBJ whole genome shotgun (WGS) entry which is preliminary data.</text>
</comment>
<evidence type="ECO:0000259" key="2">
    <source>
        <dbReference type="PROSITE" id="PS50263"/>
    </source>
</evidence>
<keyword evidence="4" id="KW-1185">Reference proteome</keyword>
<accession>A0A2B7ZMK0</accession>
<name>A0A2B7ZMK0_9EURO</name>